<protein>
    <submittedName>
        <fullName evidence="2">Uncharacterized protein</fullName>
    </submittedName>
</protein>
<dbReference type="EMBL" id="JAZHXJ010001328">
    <property type="protein sequence ID" value="KAL1844995.1"/>
    <property type="molecule type" value="Genomic_DNA"/>
</dbReference>
<name>A0ABR3VTJ9_9PEZI</name>
<feature type="region of interest" description="Disordered" evidence="1">
    <location>
        <begin position="1"/>
        <end position="27"/>
    </location>
</feature>
<accession>A0ABR3VTJ9</accession>
<evidence type="ECO:0000313" key="2">
    <source>
        <dbReference type="EMBL" id="KAL1844995.1"/>
    </source>
</evidence>
<comment type="caution">
    <text evidence="2">The sequence shown here is derived from an EMBL/GenBank/DDBJ whole genome shotgun (WGS) entry which is preliminary data.</text>
</comment>
<evidence type="ECO:0000313" key="3">
    <source>
        <dbReference type="Proteomes" id="UP001586593"/>
    </source>
</evidence>
<evidence type="ECO:0000256" key="1">
    <source>
        <dbReference type="SAM" id="MobiDB-lite"/>
    </source>
</evidence>
<sequence length="159" mass="17697">MRPCLRQKEKRRGPMLGGPTAGRVISPIPRGEARHQRAWPSLRTPFREKCPSTYPLNKREGHLRGLPLLRLPPCALPHLSISPSGHHGWADPAGEPFTNAAWRLRSSRPHLDVAFCVPSYRRLPFLGICGVRCGPPRLLLVSDRGETGYKEPPAPLSHS</sequence>
<dbReference type="Proteomes" id="UP001586593">
    <property type="component" value="Unassembled WGS sequence"/>
</dbReference>
<gene>
    <name evidence="2" type="ORF">VTK73DRAFT_1359</name>
</gene>
<proteinExistence type="predicted"/>
<organism evidence="2 3">
    <name type="scientific">Phialemonium thermophilum</name>
    <dbReference type="NCBI Taxonomy" id="223376"/>
    <lineage>
        <taxon>Eukaryota</taxon>
        <taxon>Fungi</taxon>
        <taxon>Dikarya</taxon>
        <taxon>Ascomycota</taxon>
        <taxon>Pezizomycotina</taxon>
        <taxon>Sordariomycetes</taxon>
        <taxon>Sordariomycetidae</taxon>
        <taxon>Cephalothecales</taxon>
        <taxon>Cephalothecaceae</taxon>
        <taxon>Phialemonium</taxon>
    </lineage>
</organism>
<reference evidence="2 3" key="1">
    <citation type="journal article" date="2024" name="Commun. Biol.">
        <title>Comparative genomic analysis of thermophilic fungi reveals convergent evolutionary adaptations and gene losses.</title>
        <authorList>
            <person name="Steindorff A.S."/>
            <person name="Aguilar-Pontes M.V."/>
            <person name="Robinson A.J."/>
            <person name="Andreopoulos B."/>
            <person name="LaButti K."/>
            <person name="Kuo A."/>
            <person name="Mondo S."/>
            <person name="Riley R."/>
            <person name="Otillar R."/>
            <person name="Haridas S."/>
            <person name="Lipzen A."/>
            <person name="Grimwood J."/>
            <person name="Schmutz J."/>
            <person name="Clum A."/>
            <person name="Reid I.D."/>
            <person name="Moisan M.C."/>
            <person name="Butler G."/>
            <person name="Nguyen T.T.M."/>
            <person name="Dewar K."/>
            <person name="Conant G."/>
            <person name="Drula E."/>
            <person name="Henrissat B."/>
            <person name="Hansel C."/>
            <person name="Singer S."/>
            <person name="Hutchinson M.I."/>
            <person name="de Vries R.P."/>
            <person name="Natvig D.O."/>
            <person name="Powell A.J."/>
            <person name="Tsang A."/>
            <person name="Grigoriev I.V."/>
        </authorList>
    </citation>
    <scope>NUCLEOTIDE SEQUENCE [LARGE SCALE GENOMIC DNA]</scope>
    <source>
        <strain evidence="2 3">ATCC 24622</strain>
    </source>
</reference>
<keyword evidence="3" id="KW-1185">Reference proteome</keyword>